<dbReference type="OrthoDB" id="3796132at2759"/>
<comment type="caution">
    <text evidence="2">The sequence shown here is derived from an EMBL/GenBank/DDBJ whole genome shotgun (WGS) entry which is preliminary data.</text>
</comment>
<dbReference type="Proteomes" id="UP001140560">
    <property type="component" value="Unassembled WGS sequence"/>
</dbReference>
<evidence type="ECO:0000313" key="2">
    <source>
        <dbReference type="EMBL" id="KAJ4377903.1"/>
    </source>
</evidence>
<proteinExistence type="predicted"/>
<evidence type="ECO:0000313" key="3">
    <source>
        <dbReference type="Proteomes" id="UP001140560"/>
    </source>
</evidence>
<feature type="region of interest" description="Disordered" evidence="1">
    <location>
        <begin position="114"/>
        <end position="152"/>
    </location>
</feature>
<gene>
    <name evidence="2" type="ORF">N0V83_000733</name>
</gene>
<name>A0A9W9CS95_9PLEO</name>
<accession>A0A9W9CS95</accession>
<protein>
    <submittedName>
        <fullName evidence="2">Uncharacterized protein</fullName>
    </submittedName>
</protein>
<feature type="compositionally biased region" description="Acidic residues" evidence="1">
    <location>
        <begin position="128"/>
        <end position="149"/>
    </location>
</feature>
<organism evidence="2 3">
    <name type="scientific">Neocucurbitaria cava</name>
    <dbReference type="NCBI Taxonomy" id="798079"/>
    <lineage>
        <taxon>Eukaryota</taxon>
        <taxon>Fungi</taxon>
        <taxon>Dikarya</taxon>
        <taxon>Ascomycota</taxon>
        <taxon>Pezizomycotina</taxon>
        <taxon>Dothideomycetes</taxon>
        <taxon>Pleosporomycetidae</taxon>
        <taxon>Pleosporales</taxon>
        <taxon>Pleosporineae</taxon>
        <taxon>Cucurbitariaceae</taxon>
        <taxon>Neocucurbitaria</taxon>
    </lineage>
</organism>
<dbReference type="EMBL" id="JAPEUY010000001">
    <property type="protein sequence ID" value="KAJ4377903.1"/>
    <property type="molecule type" value="Genomic_DNA"/>
</dbReference>
<dbReference type="AlphaFoldDB" id="A0A9W9CS95"/>
<evidence type="ECO:0000256" key="1">
    <source>
        <dbReference type="SAM" id="MobiDB-lite"/>
    </source>
</evidence>
<reference evidence="2" key="1">
    <citation type="submission" date="2022-10" db="EMBL/GenBank/DDBJ databases">
        <title>Tapping the CABI collections for fungal endophytes: first genome assemblies for Collariella, Neodidymelliopsis, Ascochyta clinopodiicola, Didymella pomorum, Didymosphaeria variabile, Neocosmospora piperis and Neocucurbitaria cava.</title>
        <authorList>
            <person name="Hill R."/>
        </authorList>
    </citation>
    <scope>NUCLEOTIDE SEQUENCE</scope>
    <source>
        <strain evidence="2">IMI 356814</strain>
    </source>
</reference>
<sequence>MFCPLLSQIQTLPLADITILAEQSLHPAILHTFCRAHGQVITTGNMAPLTELIYYQLGSNLVAQEEWNEMTRLQLEYELILRGLLEISEVRTEWQLRLRLAAAVLMEKKMAENDLQEDVETEGHEDQVENEEEGENMQIEGNDDDDEDDRDWKVIFTKSNGQTMVY</sequence>
<keyword evidence="3" id="KW-1185">Reference proteome</keyword>